<dbReference type="WBParaSite" id="BXY_1086600.1">
    <property type="protein sequence ID" value="BXY_1086600.1"/>
    <property type="gene ID" value="BXY_1086600"/>
</dbReference>
<sequence>MNVYLICGILFGAFCAVEPDQLIDKLYLIVKDAGLNYSLDQVAEYSTMFHRLMNDINNRAHLDLDNQIIEFIDDILILPNYNLRGVEFNEAVRVYRNDMFPWMRGNASLGWEESALGFEATLLDLLRNSTHRIIDANCQQFLGITQHQLTEQICEIYAKYIQHDIKDDPFRVTDPLLEALYGNNSNAAVLLYQDLLQMRVTPTTDNAQ</sequence>
<dbReference type="Proteomes" id="UP000659654">
    <property type="component" value="Unassembled WGS sequence"/>
</dbReference>
<name>A0A1I7SCW2_BURXY</name>
<feature type="signal peptide" evidence="1">
    <location>
        <begin position="1"/>
        <end position="19"/>
    </location>
</feature>
<evidence type="ECO:0000256" key="1">
    <source>
        <dbReference type="SAM" id="SignalP"/>
    </source>
</evidence>
<keyword evidence="1" id="KW-0732">Signal</keyword>
<keyword evidence="4" id="KW-1185">Reference proteome</keyword>
<evidence type="ECO:0000313" key="2">
    <source>
        <dbReference type="EMBL" id="CAD5213798.1"/>
    </source>
</evidence>
<dbReference type="WBParaSite" id="BXY_1209300.1">
    <property type="protein sequence ID" value="BXY_1209300.1"/>
    <property type="gene ID" value="BXY_1209300"/>
</dbReference>
<protein>
    <submittedName>
        <fullName evidence="2">(pine wood nematode) hypothetical protein</fullName>
    </submittedName>
</protein>
<gene>
    <name evidence="2" type="ORF">BXYJ_LOCUS3210</name>
</gene>
<evidence type="ECO:0000313" key="4">
    <source>
        <dbReference type="Proteomes" id="UP000659654"/>
    </source>
</evidence>
<reference evidence="2" key="2">
    <citation type="submission" date="2020-09" db="EMBL/GenBank/DDBJ databases">
        <authorList>
            <person name="Kikuchi T."/>
        </authorList>
    </citation>
    <scope>NUCLEOTIDE SEQUENCE</scope>
    <source>
        <strain evidence="2">Ka4C1</strain>
    </source>
</reference>
<dbReference type="Proteomes" id="UP000582659">
    <property type="component" value="Unassembled WGS sequence"/>
</dbReference>
<evidence type="ECO:0000313" key="5">
    <source>
        <dbReference type="WBParaSite" id="BXY_1086600.1"/>
    </source>
</evidence>
<evidence type="ECO:0000313" key="3">
    <source>
        <dbReference type="Proteomes" id="UP000095284"/>
    </source>
</evidence>
<organism evidence="3 5">
    <name type="scientific">Bursaphelenchus xylophilus</name>
    <name type="common">Pinewood nematode worm</name>
    <name type="synonym">Aphelenchoides xylophilus</name>
    <dbReference type="NCBI Taxonomy" id="6326"/>
    <lineage>
        <taxon>Eukaryota</taxon>
        <taxon>Metazoa</taxon>
        <taxon>Ecdysozoa</taxon>
        <taxon>Nematoda</taxon>
        <taxon>Chromadorea</taxon>
        <taxon>Rhabditida</taxon>
        <taxon>Tylenchina</taxon>
        <taxon>Tylenchomorpha</taxon>
        <taxon>Aphelenchoidea</taxon>
        <taxon>Aphelenchoididae</taxon>
        <taxon>Bursaphelenchus</taxon>
    </lineage>
</organism>
<accession>A0A1I7SCW2</accession>
<feature type="chain" id="PRO_5009845522" evidence="1">
    <location>
        <begin position="20"/>
        <end position="208"/>
    </location>
</feature>
<reference evidence="5 6" key="1">
    <citation type="submission" date="2016-11" db="UniProtKB">
        <authorList>
            <consortium name="WormBaseParasite"/>
        </authorList>
    </citation>
    <scope>IDENTIFICATION</scope>
</reference>
<dbReference type="AlphaFoldDB" id="A0A1I7SCW2"/>
<dbReference type="EMBL" id="CAJFCV020000002">
    <property type="protein sequence ID" value="CAG9093374.1"/>
    <property type="molecule type" value="Genomic_DNA"/>
</dbReference>
<proteinExistence type="predicted"/>
<dbReference type="Proteomes" id="UP000095284">
    <property type="component" value="Unplaced"/>
</dbReference>
<dbReference type="EMBL" id="CAJFDI010000002">
    <property type="protein sequence ID" value="CAD5213798.1"/>
    <property type="molecule type" value="Genomic_DNA"/>
</dbReference>
<evidence type="ECO:0000313" key="6">
    <source>
        <dbReference type="WBParaSite" id="BXY_1209300.1"/>
    </source>
</evidence>